<dbReference type="EMBL" id="MPNX01000016">
    <property type="protein sequence ID" value="OOY34390.1"/>
    <property type="molecule type" value="Genomic_DNA"/>
</dbReference>
<organism evidence="1 2">
    <name type="scientific">Solemya velum gill symbiont</name>
    <dbReference type="NCBI Taxonomy" id="2340"/>
    <lineage>
        <taxon>Bacteria</taxon>
        <taxon>Pseudomonadati</taxon>
        <taxon>Pseudomonadota</taxon>
        <taxon>Gammaproteobacteria</taxon>
        <taxon>sulfur-oxidizing symbionts</taxon>
    </lineage>
</organism>
<reference evidence="1 2" key="1">
    <citation type="submission" date="2016-11" db="EMBL/GenBank/DDBJ databases">
        <title>Mixed transmission modes and dynamic genome evolution in an obligate animal-bacterial symbiosis.</title>
        <authorList>
            <person name="Russell S.L."/>
            <person name="Corbett-Detig R.B."/>
            <person name="Cavanaugh C.M."/>
        </authorList>
    </citation>
    <scope>NUCLEOTIDE SEQUENCE [LARGE SCALE GENOMIC DNA]</scope>
    <source>
        <strain evidence="1">MA-KB16</strain>
    </source>
</reference>
<protein>
    <submittedName>
        <fullName evidence="1">Uncharacterized protein</fullName>
    </submittedName>
</protein>
<name>A0A1T2CQQ8_SOVGS</name>
<dbReference type="AlphaFoldDB" id="A0A1T2CQQ8"/>
<gene>
    <name evidence="1" type="ORF">BOV88_10245</name>
</gene>
<sequence length="70" mass="7865">MAHKQNALDAFLARKAEIDNALERLQALSDDHFNAHPDEINWGHVGDLGHYAELLKQITDSAFKEGEHAE</sequence>
<evidence type="ECO:0000313" key="1">
    <source>
        <dbReference type="EMBL" id="OOY34390.1"/>
    </source>
</evidence>
<dbReference type="Proteomes" id="UP000190962">
    <property type="component" value="Unassembled WGS sequence"/>
</dbReference>
<accession>A0A1T2CQQ8</accession>
<dbReference type="RefSeq" id="WP_068642688.1">
    <property type="nucleotide sequence ID" value="NZ_MPNX01000016.1"/>
</dbReference>
<comment type="caution">
    <text evidence="1">The sequence shown here is derived from an EMBL/GenBank/DDBJ whole genome shotgun (WGS) entry which is preliminary data.</text>
</comment>
<proteinExistence type="predicted"/>
<evidence type="ECO:0000313" key="2">
    <source>
        <dbReference type="Proteomes" id="UP000190962"/>
    </source>
</evidence>